<reference evidence="3" key="1">
    <citation type="journal article" date="2014" name="PLoS ONE">
        <title>Transcriptome-Based Identification of ABC Transporters in the Western Tarnished Plant Bug Lygus hesperus.</title>
        <authorList>
            <person name="Hull J.J."/>
            <person name="Chaney K."/>
            <person name="Geib S.M."/>
            <person name="Fabrick J.A."/>
            <person name="Brent C.S."/>
            <person name="Walsh D."/>
            <person name="Lavine L.C."/>
        </authorList>
    </citation>
    <scope>NUCLEOTIDE SEQUENCE</scope>
</reference>
<organism evidence="3">
    <name type="scientific">Lygus hesperus</name>
    <name type="common">Western plant bug</name>
    <dbReference type="NCBI Taxonomy" id="30085"/>
    <lineage>
        <taxon>Eukaryota</taxon>
        <taxon>Metazoa</taxon>
        <taxon>Ecdysozoa</taxon>
        <taxon>Arthropoda</taxon>
        <taxon>Hexapoda</taxon>
        <taxon>Insecta</taxon>
        <taxon>Pterygota</taxon>
        <taxon>Neoptera</taxon>
        <taxon>Paraneoptera</taxon>
        <taxon>Hemiptera</taxon>
        <taxon>Heteroptera</taxon>
        <taxon>Panheteroptera</taxon>
        <taxon>Cimicomorpha</taxon>
        <taxon>Miridae</taxon>
        <taxon>Mirini</taxon>
        <taxon>Lygus</taxon>
    </lineage>
</organism>
<protein>
    <submittedName>
        <fullName evidence="3">Protein FAM81A</fullName>
    </submittedName>
</protein>
<feature type="non-terminal residue" evidence="3">
    <location>
        <position position="173"/>
    </location>
</feature>
<sequence>MGENQENREQMQQLNVGGDNADGSPGHPGTDAERRDSGFLNGENRVSSPSVALNAHLEINQHNNDSPRNDTFESTNPAMNKFFEMVTRNIEWQMNRLSKRMDSIEERNKAYFEAILEKWKVESDQEKEVLNEQCYDRTEQIKIDLNKNLAEQNKLVTDEFKAKFDSLKKEMID</sequence>
<dbReference type="EMBL" id="GBHO01008697">
    <property type="protein sequence ID" value="JAG34907.1"/>
    <property type="molecule type" value="Transcribed_RNA"/>
</dbReference>
<proteinExistence type="predicted"/>
<feature type="coiled-coil region" evidence="1">
    <location>
        <begin position="87"/>
        <end position="114"/>
    </location>
</feature>
<reference evidence="3" key="2">
    <citation type="submission" date="2014-07" db="EMBL/GenBank/DDBJ databases">
        <authorList>
            <person name="Hull J."/>
        </authorList>
    </citation>
    <scope>NUCLEOTIDE SEQUENCE</scope>
</reference>
<gene>
    <name evidence="3" type="primary">FAM81A</name>
    <name evidence="3" type="ORF">CM83_25928</name>
</gene>
<name>A0A0A9YPD5_LYGHE</name>
<evidence type="ECO:0000256" key="2">
    <source>
        <dbReference type="SAM" id="MobiDB-lite"/>
    </source>
</evidence>
<dbReference type="AlphaFoldDB" id="A0A0A9YPD5"/>
<feature type="region of interest" description="Disordered" evidence="2">
    <location>
        <begin position="1"/>
        <end position="46"/>
    </location>
</feature>
<evidence type="ECO:0000256" key="1">
    <source>
        <dbReference type="SAM" id="Coils"/>
    </source>
</evidence>
<accession>A0A0A9YPD5</accession>
<evidence type="ECO:0000313" key="3">
    <source>
        <dbReference type="EMBL" id="JAG34907.1"/>
    </source>
</evidence>
<keyword evidence="1" id="KW-0175">Coiled coil</keyword>